<sequence length="156" mass="18188">MNQINISQHEAPMIITLSIQLVSGMYAEADWGCELEIEESSSLHDLHDAIQQAVAFDNDHMYSFFISRKEFGSERIHFDGEEFSLDDHIASLFPLPKGKKLFYWFDFGDDWIFQVSKSRKKPREPQPDRQYPFVAAETGSKPEQYKGYDPEAEDEW</sequence>
<gene>
    <name evidence="3" type="ORF">UN63_01280</name>
</gene>
<evidence type="ECO:0000259" key="2">
    <source>
        <dbReference type="Pfam" id="PF07929"/>
    </source>
</evidence>
<dbReference type="InterPro" id="IPR012912">
    <property type="entry name" value="Plasmid_pRiA4b_Orf3-like"/>
</dbReference>
<dbReference type="Proteomes" id="UP000242231">
    <property type="component" value="Unassembled WGS sequence"/>
</dbReference>
<evidence type="ECO:0000313" key="4">
    <source>
        <dbReference type="Proteomes" id="UP000242231"/>
    </source>
</evidence>
<comment type="caution">
    <text evidence="3">The sequence shown here is derived from an EMBL/GenBank/DDBJ whole genome shotgun (WGS) entry which is preliminary data.</text>
</comment>
<dbReference type="Gene3D" id="3.10.290.30">
    <property type="entry name" value="MM3350-like"/>
    <property type="match status" value="1"/>
</dbReference>
<dbReference type="EMBL" id="MPZM01000002">
    <property type="protein sequence ID" value="PPL18173.1"/>
    <property type="molecule type" value="Genomic_DNA"/>
</dbReference>
<keyword evidence="4" id="KW-1185">Reference proteome</keyword>
<dbReference type="AlphaFoldDB" id="A0A2P5TQU6"/>
<evidence type="ECO:0000256" key="1">
    <source>
        <dbReference type="SAM" id="MobiDB-lite"/>
    </source>
</evidence>
<dbReference type="Pfam" id="PF07929">
    <property type="entry name" value="PRiA4_ORF3"/>
    <property type="match status" value="1"/>
</dbReference>
<feature type="domain" description="Plasmid pRiA4b Orf3-like" evidence="2">
    <location>
        <begin position="34"/>
        <end position="144"/>
    </location>
</feature>
<name>A0A2P5TQU6_9GAMM</name>
<dbReference type="InterPro" id="IPR024047">
    <property type="entry name" value="MM3350-like_sf"/>
</dbReference>
<feature type="region of interest" description="Disordered" evidence="1">
    <location>
        <begin position="118"/>
        <end position="156"/>
    </location>
</feature>
<dbReference type="SUPFAM" id="SSF159941">
    <property type="entry name" value="MM3350-like"/>
    <property type="match status" value="1"/>
</dbReference>
<dbReference type="OrthoDB" id="9816539at2"/>
<proteinExistence type="predicted"/>
<organism evidence="3 4">
    <name type="scientific">Oceanisphaera arctica</name>
    <dbReference type="NCBI Taxonomy" id="641510"/>
    <lineage>
        <taxon>Bacteria</taxon>
        <taxon>Pseudomonadati</taxon>
        <taxon>Pseudomonadota</taxon>
        <taxon>Gammaproteobacteria</taxon>
        <taxon>Aeromonadales</taxon>
        <taxon>Aeromonadaceae</taxon>
        <taxon>Oceanisphaera</taxon>
    </lineage>
</organism>
<accession>A0A2P5TQU6</accession>
<evidence type="ECO:0000313" key="3">
    <source>
        <dbReference type="EMBL" id="PPL18173.1"/>
    </source>
</evidence>
<reference evidence="4" key="1">
    <citation type="submission" date="2016-11" db="EMBL/GenBank/DDBJ databases">
        <authorList>
            <person name="Sisinthy S."/>
            <person name="Ara S."/>
            <person name="Gundlapally S.R."/>
        </authorList>
    </citation>
    <scope>NUCLEOTIDE SEQUENCE [LARGE SCALE GENOMIC DNA]</scope>
    <source>
        <strain evidence="4">V1-41</strain>
    </source>
</reference>
<protein>
    <recommendedName>
        <fullName evidence="2">Plasmid pRiA4b Orf3-like domain-containing protein</fullName>
    </recommendedName>
</protein>